<dbReference type="SMART" id="SM01012">
    <property type="entry name" value="ANTAR"/>
    <property type="match status" value="1"/>
</dbReference>
<dbReference type="InterPro" id="IPR036388">
    <property type="entry name" value="WH-like_DNA-bd_sf"/>
</dbReference>
<dbReference type="InterPro" id="IPR013587">
    <property type="entry name" value="Nitrate/nitrite_sensing"/>
</dbReference>
<evidence type="ECO:0000259" key="2">
    <source>
        <dbReference type="PROSITE" id="PS50921"/>
    </source>
</evidence>
<dbReference type="OrthoDB" id="9782798at2"/>
<feature type="coiled-coil region" evidence="1">
    <location>
        <begin position="283"/>
        <end position="310"/>
    </location>
</feature>
<protein>
    <submittedName>
        <fullName evidence="3">Response regulator receiver and ANTAR domain protein</fullName>
    </submittedName>
</protein>
<dbReference type="Pfam" id="PF08376">
    <property type="entry name" value="NIT"/>
    <property type="match status" value="1"/>
</dbReference>
<dbReference type="Pfam" id="PF03861">
    <property type="entry name" value="ANTAR"/>
    <property type="match status" value="1"/>
</dbReference>
<dbReference type="PROSITE" id="PS50921">
    <property type="entry name" value="ANTAR"/>
    <property type="match status" value="1"/>
</dbReference>
<dbReference type="Proteomes" id="UP000293433">
    <property type="component" value="Unassembled WGS sequence"/>
</dbReference>
<evidence type="ECO:0000313" key="4">
    <source>
        <dbReference type="Proteomes" id="UP000293433"/>
    </source>
</evidence>
<keyword evidence="4" id="KW-1185">Reference proteome</keyword>
<keyword evidence="1" id="KW-0175">Coiled coil</keyword>
<dbReference type="Gene3D" id="1.10.10.10">
    <property type="entry name" value="Winged helix-like DNA-binding domain superfamily/Winged helix DNA-binding domain"/>
    <property type="match status" value="1"/>
</dbReference>
<feature type="domain" description="ANTAR" evidence="2">
    <location>
        <begin position="356"/>
        <end position="417"/>
    </location>
</feature>
<dbReference type="InterPro" id="IPR011006">
    <property type="entry name" value="CheY-like_superfamily"/>
</dbReference>
<accession>A0A4Q7LGZ4</accession>
<dbReference type="SUPFAM" id="SSF52172">
    <property type="entry name" value="CheY-like"/>
    <property type="match status" value="1"/>
</dbReference>
<dbReference type="InterPro" id="IPR005561">
    <property type="entry name" value="ANTAR"/>
</dbReference>
<comment type="caution">
    <text evidence="3">The sequence shown here is derived from an EMBL/GenBank/DDBJ whole genome shotgun (WGS) entry which is preliminary data.</text>
</comment>
<dbReference type="GO" id="GO:0003723">
    <property type="term" value="F:RNA binding"/>
    <property type="evidence" value="ECO:0007669"/>
    <property type="project" value="InterPro"/>
</dbReference>
<name>A0A4Q7LGZ4_9BURK</name>
<evidence type="ECO:0000256" key="1">
    <source>
        <dbReference type="SAM" id="Coils"/>
    </source>
</evidence>
<dbReference type="AlphaFoldDB" id="A0A4Q7LGZ4"/>
<reference evidence="3 4" key="1">
    <citation type="submission" date="2019-02" db="EMBL/GenBank/DDBJ databases">
        <title>Genomic Encyclopedia of Type Strains, Phase IV (KMG-IV): sequencing the most valuable type-strain genomes for metagenomic binning, comparative biology and taxonomic classification.</title>
        <authorList>
            <person name="Goeker M."/>
        </authorList>
    </citation>
    <scope>NUCLEOTIDE SEQUENCE [LARGE SCALE GENOMIC DNA]</scope>
    <source>
        <strain evidence="3 4">DSM 10617</strain>
    </source>
</reference>
<proteinExistence type="predicted"/>
<sequence length="433" mass="47754">MPAATEPLSVSALVLRAKQRDIDTLHLLAARAELVDLTGQLIHALQRERGASSVYLASRGLRYADVRQQAVAEALPMQARLRALASKQLAPGQEASSRLLSLMAWVLLGLESLDELRAQVEQHALSAHDAVVAYSRVVAGLVELIVLVADASAHPAIARRLVALVHLVQGNEAAGQERAVGGELFAGGVCHEAPQQRLVHLIEAQDRNLQTWSEFTDDTLRARWEQQQLSPGVARLERLRRTLCAARPGAALDSQLSETWFSVCSERITELWHLQVELLHGLRADCQAQIEAARQDLQDSERLLRELRANPPAQRQAVERELDLSASAGRVADGPTEPTPDEHGLLALVQEQSMRLARMESELEAARRALHERKIIERAKGMLMARLGMTEDVAFRALQKTAMDQNRRLLQVAEATLSLPDFVFTREAGDNKG</sequence>
<organism evidence="3 4">
    <name type="scientific">Sphaerotilus mobilis</name>
    <dbReference type="NCBI Taxonomy" id="47994"/>
    <lineage>
        <taxon>Bacteria</taxon>
        <taxon>Pseudomonadati</taxon>
        <taxon>Pseudomonadota</taxon>
        <taxon>Betaproteobacteria</taxon>
        <taxon>Burkholderiales</taxon>
        <taxon>Sphaerotilaceae</taxon>
        <taxon>Sphaerotilus</taxon>
    </lineage>
</organism>
<dbReference type="RefSeq" id="WP_130482814.1">
    <property type="nucleotide sequence ID" value="NZ_SGWV01000010.1"/>
</dbReference>
<evidence type="ECO:0000313" key="3">
    <source>
        <dbReference type="EMBL" id="RZS53372.1"/>
    </source>
</evidence>
<dbReference type="EMBL" id="SGWV01000010">
    <property type="protein sequence ID" value="RZS53372.1"/>
    <property type="molecule type" value="Genomic_DNA"/>
</dbReference>
<gene>
    <name evidence="3" type="ORF">EV685_3000</name>
</gene>